<name>A0A5P8E3M6_9BACT</name>
<proteinExistence type="predicted"/>
<gene>
    <name evidence="1" type="ORF">C7Y71_000250</name>
</gene>
<keyword evidence="2" id="KW-1185">Reference proteome</keyword>
<dbReference type="KEGG" id="alq:C7Y71_000250"/>
<evidence type="ECO:0000313" key="1">
    <source>
        <dbReference type="EMBL" id="QFQ11589.1"/>
    </source>
</evidence>
<dbReference type="AlphaFoldDB" id="A0A5P8E3M6"/>
<protein>
    <submittedName>
        <fullName evidence="1">DUF3078 domain-containing protein</fullName>
    </submittedName>
</protein>
<dbReference type="EMBL" id="CP033459">
    <property type="protein sequence ID" value="QFQ11589.1"/>
    <property type="molecule type" value="Genomic_DNA"/>
</dbReference>
<dbReference type="InterPro" id="IPR021428">
    <property type="entry name" value="DUF3078"/>
</dbReference>
<evidence type="ECO:0000313" key="2">
    <source>
        <dbReference type="Proteomes" id="UP000249375"/>
    </source>
</evidence>
<dbReference type="OrthoDB" id="1495718at2"/>
<sequence length="494" mass="56931">MVMSEHYLRIYRRVCVQFLFLLPAALFGQVVTESGSTARGKTDVAEVLDSIAAITEDSTAAPDSTAIPDSIISAVKDTVIPQKNKIAFDGIAHRYSARLDSLKDEYHEWEYTGDDLLSNPYYINLFSSPTLYKGSLRRIIGSPKFKESNSEWNANYERVRLTDLALVNIYGKRPYLIETTGLAPEEGGGIRKDLETEVIPITKLSEKVDKPKLTKDPVVIKPDWEVTTFRPNFWTFKADVSLRFMQNYISSNWYQGGESNNSLLGSATLEANYDNKRKITFSNKLEMKLGFYSSRSDTIHKYKTNSDLLRMTNKLGIKATKHWYYTFMLQSWTQFYRGFRSNNRYVYSDFMSPFENVASIGMDYKFTSKNKKFNVSATLSPFAHSLKYVGREKLITSNGLDEGKHHKSTFGSTITANATWQPIKNVTWKSRLYFFTDYTFAKVEWENTFLFKINDFLSTELFLYPRFDDSVKRKEGKSYTQFKEYISLGFGMSF</sequence>
<organism evidence="1 2">
    <name type="scientific">Pseudoprevotella muciniphila</name>
    <dbReference type="NCBI Taxonomy" id="2133944"/>
    <lineage>
        <taxon>Bacteria</taxon>
        <taxon>Pseudomonadati</taxon>
        <taxon>Bacteroidota</taxon>
        <taxon>Bacteroidia</taxon>
        <taxon>Bacteroidales</taxon>
        <taxon>Prevotellaceae</taxon>
        <taxon>Pseudoprevotella</taxon>
    </lineage>
</organism>
<dbReference type="Proteomes" id="UP000249375">
    <property type="component" value="Chromosome"/>
</dbReference>
<accession>A0A5P8E3M6</accession>
<dbReference type="Pfam" id="PF11276">
    <property type="entry name" value="DUF3078"/>
    <property type="match status" value="1"/>
</dbReference>
<reference evidence="1 2" key="1">
    <citation type="submission" date="2018-11" db="EMBL/GenBank/DDBJ databases">
        <authorList>
            <person name="Na S.W."/>
            <person name="Baik M."/>
        </authorList>
    </citation>
    <scope>NUCLEOTIDE SEQUENCE [LARGE SCALE GENOMIC DNA]</scope>
    <source>
        <strain evidence="1 2">E39</strain>
    </source>
</reference>